<dbReference type="Gene3D" id="3.10.20.30">
    <property type="match status" value="1"/>
</dbReference>
<keyword evidence="2" id="KW-0342">GTP-binding</keyword>
<dbReference type="STRING" id="56408.A0A1E5RGR9"/>
<accession>A0A1E5RGR9</accession>
<evidence type="ECO:0000256" key="1">
    <source>
        <dbReference type="ARBA" id="ARBA00022741"/>
    </source>
</evidence>
<proteinExistence type="predicted"/>
<dbReference type="GO" id="GO:0005737">
    <property type="term" value="C:cytoplasm"/>
    <property type="evidence" value="ECO:0007669"/>
    <property type="project" value="TreeGrafter"/>
</dbReference>
<keyword evidence="5" id="KW-1185">Reference proteome</keyword>
<dbReference type="GO" id="GO:0016887">
    <property type="term" value="F:ATP hydrolysis activity"/>
    <property type="evidence" value="ECO:0007669"/>
    <property type="project" value="TreeGrafter"/>
</dbReference>
<evidence type="ECO:0000256" key="2">
    <source>
        <dbReference type="ARBA" id="ARBA00023134"/>
    </source>
</evidence>
<keyword evidence="1" id="KW-0547">Nucleotide-binding</keyword>
<dbReference type="PANTHER" id="PTHR23305">
    <property type="entry name" value="OBG GTPASE FAMILY"/>
    <property type="match status" value="1"/>
</dbReference>
<dbReference type="PANTHER" id="PTHR23305:SF1">
    <property type="entry name" value="OBG-TYPE G DOMAIN-CONTAINING PROTEIN"/>
    <property type="match status" value="1"/>
</dbReference>
<reference evidence="5" key="1">
    <citation type="journal article" date="2016" name="Genome Announc.">
        <title>Genome sequences of three species of Hanseniaspora isolated from spontaneous wine fermentations.</title>
        <authorList>
            <person name="Sternes P.R."/>
            <person name="Lee D."/>
            <person name="Kutyna D.R."/>
            <person name="Borneman A.R."/>
        </authorList>
    </citation>
    <scope>NUCLEOTIDE SEQUENCE [LARGE SCALE GENOMIC DNA]</scope>
    <source>
        <strain evidence="5">AWRI3579</strain>
    </source>
</reference>
<comment type="caution">
    <text evidence="4">The sequence shown here is derived from an EMBL/GenBank/DDBJ whole genome shotgun (WGS) entry which is preliminary data.</text>
</comment>
<name>A0A1E5RGR9_9ASCO</name>
<feature type="domain" description="OBG-type G" evidence="3">
    <location>
        <begin position="5"/>
        <end position="293"/>
    </location>
</feature>
<dbReference type="InterPro" id="IPR031167">
    <property type="entry name" value="G_OBG"/>
</dbReference>
<evidence type="ECO:0000313" key="5">
    <source>
        <dbReference type="Proteomes" id="UP000095728"/>
    </source>
</evidence>
<dbReference type="PROSITE" id="PS51710">
    <property type="entry name" value="G_OBG"/>
    <property type="match status" value="1"/>
</dbReference>
<organism evidence="4 5">
    <name type="scientific">Hanseniaspora osmophila</name>
    <dbReference type="NCBI Taxonomy" id="56408"/>
    <lineage>
        <taxon>Eukaryota</taxon>
        <taxon>Fungi</taxon>
        <taxon>Dikarya</taxon>
        <taxon>Ascomycota</taxon>
        <taxon>Saccharomycotina</taxon>
        <taxon>Saccharomycetes</taxon>
        <taxon>Saccharomycodales</taxon>
        <taxon>Saccharomycodaceae</taxon>
        <taxon>Hanseniaspora</taxon>
    </lineage>
</organism>
<dbReference type="Pfam" id="PF01926">
    <property type="entry name" value="MMR_HSR1"/>
    <property type="match status" value="1"/>
</dbReference>
<protein>
    <submittedName>
        <fullName evidence="4">Putative GTP-binding protein</fullName>
    </submittedName>
</protein>
<dbReference type="InterPro" id="IPR027417">
    <property type="entry name" value="P-loop_NTPase"/>
</dbReference>
<evidence type="ECO:0000259" key="3">
    <source>
        <dbReference type="PROSITE" id="PS51710"/>
    </source>
</evidence>
<dbReference type="CDD" id="cd01899">
    <property type="entry name" value="Ygr210"/>
    <property type="match status" value="1"/>
</dbReference>
<sequence>MVKEFCVAFVGKPSAGKSTSLNALCLIDAHEKFKTGNYPFTTLEAAEGTGFVKVPCKCRDPVVKDLLAKQGIDIKTVQCKPNYGWCEDGIRNIPIKLLDIPGLIPDAHLGHGLGNKFLDSLRKADALVHCVDISGTTNEKGEACRAYDPINDVDWLVDEIKYWIFNNLKNRWGSIVRRHTASKSTTVETLSQQFGGYSANLSMVQKALDKFPNNELPPLQEWNDEWILKVIEKFMSVKFPMVLALNKIDHQDADKNISKVMLKYGNKYKIVLTSAVTEVFLKKLKYQGFIKYEEGTEFVDTYEDDNTLKPLPENIIERIENIRDLVLYRFGSTGVSNVLKTAACDTLDLMPVYTVKNINNFSNELSSNSSNSKNIFRDCFLVKKGSKVGDIKRHLFGIEVSIGAIMTVNNVRVGEDDVIMPGKNDILSFKLAPKAL</sequence>
<dbReference type="SUPFAM" id="SSF52540">
    <property type="entry name" value="P-loop containing nucleoside triphosphate hydrolases"/>
    <property type="match status" value="1"/>
</dbReference>
<dbReference type="Pfam" id="PF08438">
    <property type="entry name" value="YGR210-like_G4"/>
    <property type="match status" value="1"/>
</dbReference>
<dbReference type="InterPro" id="IPR013646">
    <property type="entry name" value="YGR210-like_G4"/>
</dbReference>
<dbReference type="Proteomes" id="UP000095728">
    <property type="component" value="Unassembled WGS sequence"/>
</dbReference>
<dbReference type="InParanoid" id="A0A1E5RGR9"/>
<gene>
    <name evidence="4" type="ORF">AWRI3579_g1662</name>
</gene>
<dbReference type="FunFam" id="1.10.8.470:FF:000001">
    <property type="entry name" value="GTP-binding protein homolog"/>
    <property type="match status" value="1"/>
</dbReference>
<dbReference type="Gene3D" id="3.40.50.300">
    <property type="entry name" value="P-loop containing nucleotide triphosphate hydrolases"/>
    <property type="match status" value="1"/>
</dbReference>
<evidence type="ECO:0000313" key="4">
    <source>
        <dbReference type="EMBL" id="OEJ86100.1"/>
    </source>
</evidence>
<dbReference type="Gene3D" id="1.10.8.470">
    <property type="match status" value="1"/>
</dbReference>
<dbReference type="GO" id="GO:0005525">
    <property type="term" value="F:GTP binding"/>
    <property type="evidence" value="ECO:0007669"/>
    <property type="project" value="UniProtKB-KW"/>
</dbReference>
<dbReference type="InterPro" id="IPR006073">
    <property type="entry name" value="GTP-bd"/>
</dbReference>
<dbReference type="EMBL" id="LPNM01000006">
    <property type="protein sequence ID" value="OEJ86100.1"/>
    <property type="molecule type" value="Genomic_DNA"/>
</dbReference>
<dbReference type="InterPro" id="IPR012675">
    <property type="entry name" value="Beta-grasp_dom_sf"/>
</dbReference>
<dbReference type="FunCoup" id="A0A1E5RGR9">
    <property type="interactions" value="61"/>
</dbReference>
<dbReference type="OrthoDB" id="545683at2759"/>
<dbReference type="AlphaFoldDB" id="A0A1E5RGR9"/>